<evidence type="ECO:0000256" key="5">
    <source>
        <dbReference type="ARBA" id="ARBA00076566"/>
    </source>
</evidence>
<gene>
    <name evidence="6" type="primary">dmac2</name>
</gene>
<dbReference type="OMA" id="GFRFAGQ"/>
<reference evidence="7" key="1">
    <citation type="journal article" date="2014" name="Science">
        <title>Nonhuman genetics. Genomic basis for the convergent evolution of electric organs.</title>
        <authorList>
            <person name="Gallant J.R."/>
            <person name="Traeger L.L."/>
            <person name="Volkening J.D."/>
            <person name="Moffett H."/>
            <person name="Chen P.H."/>
            <person name="Novina C.D."/>
            <person name="Phillips G.N.Jr."/>
            <person name="Anand R."/>
            <person name="Wells G.B."/>
            <person name="Pinch M."/>
            <person name="Guth R."/>
            <person name="Unguez G.A."/>
            <person name="Albert J.S."/>
            <person name="Zakon H.H."/>
            <person name="Samanta M.P."/>
            <person name="Sussman M.R."/>
        </authorList>
    </citation>
    <scope>NUCLEOTIDE SEQUENCE [LARGE SCALE GENOMIC DNA]</scope>
</reference>
<protein>
    <recommendedName>
        <fullName evidence="4">Distal membrane-arm assembly complex protein 2</fullName>
    </recommendedName>
    <alternativeName>
        <fullName evidence="5">ATP synthase subunit s-like protein</fullName>
    </alternativeName>
</protein>
<dbReference type="AlphaFoldDB" id="A0A4W4G3Q8"/>
<evidence type="ECO:0000256" key="1">
    <source>
        <dbReference type="ARBA" id="ARBA00006901"/>
    </source>
</evidence>
<dbReference type="SUPFAM" id="SSF52047">
    <property type="entry name" value="RNI-like"/>
    <property type="match status" value="1"/>
</dbReference>
<reference evidence="6" key="3">
    <citation type="submission" date="2020-05" db="EMBL/GenBank/DDBJ databases">
        <title>Electrophorus electricus (electric eel) genome, fEleEle1, primary haplotype.</title>
        <authorList>
            <person name="Myers G."/>
            <person name="Meyer A."/>
            <person name="Fedrigo O."/>
            <person name="Formenti G."/>
            <person name="Rhie A."/>
            <person name="Tracey A."/>
            <person name="Sims Y."/>
            <person name="Jarvis E.D."/>
        </authorList>
    </citation>
    <scope>NUCLEOTIDE SEQUENCE [LARGE SCALE GENOMIC DNA]</scope>
</reference>
<reference evidence="6" key="4">
    <citation type="submission" date="2025-08" db="UniProtKB">
        <authorList>
            <consortium name="Ensembl"/>
        </authorList>
    </citation>
    <scope>IDENTIFICATION</scope>
</reference>
<dbReference type="STRING" id="8005.ENSEEEP00000032326"/>
<comment type="subunit">
    <text evidence="3">Interacts with incompletely assembled mitochondrial NADH:ubiquinone oxidoreductase complex (complex I).</text>
</comment>
<sequence>MNQRFYDVEVFWRWSRWLKSRRVQRKNAYFGFTQKKFGVNIAAAYYVLHLGGSFRFTDQSEWVHANSRGKFSYNFLNTPDSTIEEVDLSRTLINHNGLDNIVSQKTLRSLSVQGCPNVDDWFLARLHVFGESLQELDVSHCPRITVGGLVALQHLRKLRRLDVSSLVGVSSPSLVRILLEEMLPLCEVTGAEYDQGFVQHDSMGQLKEDTVTATKAHTDSVSAAQRR</sequence>
<dbReference type="Proteomes" id="UP000314983">
    <property type="component" value="Chromosome 7"/>
</dbReference>
<comment type="similarity">
    <text evidence="1">Belongs to the ATP synthase subunit s family.</text>
</comment>
<dbReference type="InterPro" id="IPR032675">
    <property type="entry name" value="LRR_dom_sf"/>
</dbReference>
<organism evidence="6 7">
    <name type="scientific">Electrophorus electricus</name>
    <name type="common">Electric eel</name>
    <name type="synonym">Gymnotus electricus</name>
    <dbReference type="NCBI Taxonomy" id="8005"/>
    <lineage>
        <taxon>Eukaryota</taxon>
        <taxon>Metazoa</taxon>
        <taxon>Chordata</taxon>
        <taxon>Craniata</taxon>
        <taxon>Vertebrata</taxon>
        <taxon>Euteleostomi</taxon>
        <taxon>Actinopterygii</taxon>
        <taxon>Neopterygii</taxon>
        <taxon>Teleostei</taxon>
        <taxon>Ostariophysi</taxon>
        <taxon>Gymnotiformes</taxon>
        <taxon>Gymnotoidei</taxon>
        <taxon>Gymnotidae</taxon>
        <taxon>Electrophorus</taxon>
    </lineage>
</organism>
<reference evidence="6" key="5">
    <citation type="submission" date="2025-09" db="UniProtKB">
        <authorList>
            <consortium name="Ensembl"/>
        </authorList>
    </citation>
    <scope>IDENTIFICATION</scope>
</reference>
<comment type="function">
    <text evidence="2">Required for the assembly of the mitochondrial NADH:ubiquinone oxidoreductase complex (complex I). Involved in the assembly of the distal region of complex I.</text>
</comment>
<dbReference type="InterPro" id="IPR001611">
    <property type="entry name" value="Leu-rich_rpt"/>
</dbReference>
<accession>A0A4W4G3Q8</accession>
<proteinExistence type="inferred from homology"/>
<evidence type="ECO:0000313" key="6">
    <source>
        <dbReference type="Ensembl" id="ENSEEEP00000032326.2"/>
    </source>
</evidence>
<evidence type="ECO:0000256" key="2">
    <source>
        <dbReference type="ARBA" id="ARBA00057777"/>
    </source>
</evidence>
<evidence type="ECO:0000256" key="3">
    <source>
        <dbReference type="ARBA" id="ARBA00062608"/>
    </source>
</evidence>
<dbReference type="Ensembl" id="ENSEEET00000032714.2">
    <property type="protein sequence ID" value="ENSEEEP00000032326.2"/>
    <property type="gene ID" value="ENSEEEG00000015412.2"/>
</dbReference>
<evidence type="ECO:0000313" key="7">
    <source>
        <dbReference type="Proteomes" id="UP000314983"/>
    </source>
</evidence>
<evidence type="ECO:0000256" key="4">
    <source>
        <dbReference type="ARBA" id="ARBA00072316"/>
    </source>
</evidence>
<name>A0A4W4G3Q8_ELEEL</name>
<keyword evidence="7" id="KW-1185">Reference proteome</keyword>
<reference evidence="7" key="2">
    <citation type="journal article" date="2017" name="Sci. Adv.">
        <title>A tail of two voltages: Proteomic comparison of the three electric organs of the electric eel.</title>
        <authorList>
            <person name="Traeger L.L."/>
            <person name="Sabat G."/>
            <person name="Barrett-Wilt G.A."/>
            <person name="Wells G.B."/>
            <person name="Sussman M.R."/>
        </authorList>
    </citation>
    <scope>NUCLEOTIDE SEQUENCE [LARGE SCALE GENOMIC DNA]</scope>
</reference>
<dbReference type="GeneTree" id="ENSGT00940000160500"/>
<dbReference type="Pfam" id="PF13516">
    <property type="entry name" value="LRR_6"/>
    <property type="match status" value="1"/>
</dbReference>
<dbReference type="Gene3D" id="3.80.10.10">
    <property type="entry name" value="Ribonuclease Inhibitor"/>
    <property type="match status" value="1"/>
</dbReference>
<dbReference type="FunFam" id="3.80.10.10:FF:000168">
    <property type="entry name" value="Distal membrane arm assembly complex 2"/>
    <property type="match status" value="1"/>
</dbReference>